<name>A0ABM8V8X9_THEXY</name>
<accession>A0ABM8V8X9</accession>
<dbReference type="PANTHER" id="PTHR43441">
    <property type="entry name" value="RIBOSOMAL-PROTEIN-SERINE ACETYLTRANSFERASE"/>
    <property type="match status" value="1"/>
</dbReference>
<dbReference type="SUPFAM" id="SSF55729">
    <property type="entry name" value="Acyl-CoA N-acyltransferases (Nat)"/>
    <property type="match status" value="1"/>
</dbReference>
<dbReference type="InterPro" id="IPR016181">
    <property type="entry name" value="Acyl_CoA_acyltransferase"/>
</dbReference>
<dbReference type="Gene3D" id="3.40.630.30">
    <property type="match status" value="1"/>
</dbReference>
<dbReference type="RefSeq" id="WP_213486605.1">
    <property type="nucleotide sequence ID" value="NZ_CAJRAY010000095.1"/>
</dbReference>
<dbReference type="Pfam" id="PF13302">
    <property type="entry name" value="Acetyltransf_3"/>
    <property type="match status" value="1"/>
</dbReference>
<evidence type="ECO:0000313" key="2">
    <source>
        <dbReference type="EMBL" id="CAG5092601.1"/>
    </source>
</evidence>
<comment type="caution">
    <text evidence="2">The sequence shown here is derived from an EMBL/GenBank/DDBJ whole genome shotgun (WGS) entry which is preliminary data.</text>
</comment>
<protein>
    <submittedName>
        <fullName evidence="2">GCN5-related N-acetyltransferase</fullName>
    </submittedName>
</protein>
<dbReference type="Proteomes" id="UP000681526">
    <property type="component" value="Unassembled WGS sequence"/>
</dbReference>
<evidence type="ECO:0000313" key="3">
    <source>
        <dbReference type="Proteomes" id="UP000681526"/>
    </source>
</evidence>
<dbReference type="InterPro" id="IPR051908">
    <property type="entry name" value="Ribosomal_N-acetyltransferase"/>
</dbReference>
<sequence>MARFTVDEQTELVQLSAEHADELFRLIEVHREWLSQWFAWPAGVRSPLDSLTFIRRLDTQWKDDEAAGFGLFTDGKLMGVVELSHLDSADRCGRLGFWLAPAAGGRGRMTRACEVLTGWAFEKAELNRLEIRTTVDNARGRAVPERLGFKLEGIARQAKRLGDRYADVAIYAMLASQWLEMSRLARHIGY</sequence>
<dbReference type="EMBL" id="CAJRAY010000095">
    <property type="protein sequence ID" value="CAG5092601.1"/>
    <property type="molecule type" value="Genomic_DNA"/>
</dbReference>
<proteinExistence type="predicted"/>
<reference evidence="2 3" key="1">
    <citation type="submission" date="2021-04" db="EMBL/GenBank/DDBJ databases">
        <authorList>
            <person name="Rakotoarivonina H."/>
        </authorList>
    </citation>
    <scope>NUCLEOTIDE SEQUENCE [LARGE SCALE GENOMIC DNA]</scope>
    <source>
        <strain evidence="2 3">XE</strain>
    </source>
</reference>
<gene>
    <name evidence="2" type="primary">txxe 3329</name>
    <name evidence="2" type="ORF">TXXE_18440</name>
</gene>
<dbReference type="PROSITE" id="PS51186">
    <property type="entry name" value="GNAT"/>
    <property type="match status" value="1"/>
</dbReference>
<feature type="domain" description="N-acetyltransferase" evidence="1">
    <location>
        <begin position="22"/>
        <end position="180"/>
    </location>
</feature>
<evidence type="ECO:0000259" key="1">
    <source>
        <dbReference type="PROSITE" id="PS51186"/>
    </source>
</evidence>
<dbReference type="PANTHER" id="PTHR43441:SF11">
    <property type="entry name" value="RIBOSOMAL-PROTEIN-SERINE ACETYLTRANSFERASE"/>
    <property type="match status" value="1"/>
</dbReference>
<keyword evidence="3" id="KW-1185">Reference proteome</keyword>
<dbReference type="InterPro" id="IPR000182">
    <property type="entry name" value="GNAT_dom"/>
</dbReference>
<organism evidence="2 3">
    <name type="scientific">Thermobacillus xylanilyticus</name>
    <dbReference type="NCBI Taxonomy" id="76633"/>
    <lineage>
        <taxon>Bacteria</taxon>
        <taxon>Bacillati</taxon>
        <taxon>Bacillota</taxon>
        <taxon>Bacilli</taxon>
        <taxon>Bacillales</taxon>
        <taxon>Paenibacillaceae</taxon>
        <taxon>Thermobacillus</taxon>
    </lineage>
</organism>